<dbReference type="EMBL" id="JACOFW010000004">
    <property type="protein sequence ID" value="MBC3806750.1"/>
    <property type="molecule type" value="Genomic_DNA"/>
</dbReference>
<dbReference type="Proteomes" id="UP000648257">
    <property type="component" value="Unassembled WGS sequence"/>
</dbReference>
<keyword evidence="2" id="KW-1185">Reference proteome</keyword>
<accession>A0ABR6X1D2</accession>
<evidence type="ECO:0000313" key="1">
    <source>
        <dbReference type="EMBL" id="MBC3806750.1"/>
    </source>
</evidence>
<name>A0ABR6X1D2_9BURK</name>
<sequence length="239" mass="27369">MSKARLVTTIDSAQLREFQEFARALNLSDAALLRKIIQHYLADNSEQSQAWKPSNVVDSQEPSMQVSCKLAKGVLTKLDYIAKLQGMTRDTFLKSALLDRLDERNPQRPSIRELEPDYALKQITVRVPNFLMGRLRRKARLMQMKISPWISSLIQSTLVRESVMTHNEILHLNRSNRELASIGINLNQIARAMNQNLNHNNVLGLNEIEVLKKTVDSNKLAVRELVAVSQQNWGYFFVD</sequence>
<gene>
    <name evidence="1" type="primary">mobC</name>
    <name evidence="1" type="ORF">H8K52_05240</name>
</gene>
<comment type="caution">
    <text evidence="1">The sequence shown here is derived from an EMBL/GenBank/DDBJ whole genome shotgun (WGS) entry which is preliminary data.</text>
</comment>
<proteinExistence type="predicted"/>
<dbReference type="RefSeq" id="WP_186921842.1">
    <property type="nucleotide sequence ID" value="NZ_JACOFW010000004.1"/>
</dbReference>
<organism evidence="1 2">
    <name type="scientific">Undibacterium seohonense</name>
    <dbReference type="NCBI Taxonomy" id="1344950"/>
    <lineage>
        <taxon>Bacteria</taxon>
        <taxon>Pseudomonadati</taxon>
        <taxon>Pseudomonadota</taxon>
        <taxon>Betaproteobacteria</taxon>
        <taxon>Burkholderiales</taxon>
        <taxon>Oxalobacteraceae</taxon>
        <taxon>Undibacterium</taxon>
    </lineage>
</organism>
<protein>
    <submittedName>
        <fullName evidence="1">Plasmid mobilization relaxosome protein MobC</fullName>
    </submittedName>
</protein>
<reference evidence="1 2" key="1">
    <citation type="submission" date="2020-08" db="EMBL/GenBank/DDBJ databases">
        <title>Novel species isolated from subtropical streams in China.</title>
        <authorList>
            <person name="Lu H."/>
        </authorList>
    </citation>
    <scope>NUCLEOTIDE SEQUENCE [LARGE SCALE GENOMIC DNA]</scope>
    <source>
        <strain evidence="1 2">KACC 16656</strain>
    </source>
</reference>
<evidence type="ECO:0000313" key="2">
    <source>
        <dbReference type="Proteomes" id="UP000648257"/>
    </source>
</evidence>